<dbReference type="Proteomes" id="UP001139150">
    <property type="component" value="Unassembled WGS sequence"/>
</dbReference>
<dbReference type="EMBL" id="JAKRYL010000012">
    <property type="protein sequence ID" value="MCL7748032.1"/>
    <property type="molecule type" value="Genomic_DNA"/>
</dbReference>
<organism evidence="1 2">
    <name type="scientific">Halalkalibacter alkaliphilus</name>
    <dbReference type="NCBI Taxonomy" id="2917993"/>
    <lineage>
        <taxon>Bacteria</taxon>
        <taxon>Bacillati</taxon>
        <taxon>Bacillota</taxon>
        <taxon>Bacilli</taxon>
        <taxon>Bacillales</taxon>
        <taxon>Bacillaceae</taxon>
        <taxon>Halalkalibacter</taxon>
    </lineage>
</organism>
<dbReference type="SUPFAM" id="SSF55729">
    <property type="entry name" value="Acyl-CoA N-acyltransferases (Nat)"/>
    <property type="match status" value="1"/>
</dbReference>
<sequence length="194" mass="22470">MFKNANSKEEQETFQTLWGKIAKERKYPVDKLEGNSEPFILKNKDGVNIGTIEFVPCSTEHFDSTDGLVDIRGESRIIENLAHSYHVRKMGVKKEFASKKVLLDLLKMAATHAKNKKVKFYVSYLEKRHYEKLIEKFKFRIDVVGDEVKFGTRVFVPCLIDVEDAINNTQGYPLHIKSIVYMVRGTKKVKSLFY</sequence>
<dbReference type="AlphaFoldDB" id="A0A9X2CTM0"/>
<dbReference type="InterPro" id="IPR016181">
    <property type="entry name" value="Acyl_CoA_acyltransferase"/>
</dbReference>
<keyword evidence="2" id="KW-1185">Reference proteome</keyword>
<proteinExistence type="predicted"/>
<protein>
    <submittedName>
        <fullName evidence="1">Uncharacterized protein</fullName>
    </submittedName>
</protein>
<accession>A0A9X2CTM0</accession>
<gene>
    <name evidence="1" type="ORF">MF646_12950</name>
</gene>
<evidence type="ECO:0000313" key="1">
    <source>
        <dbReference type="EMBL" id="MCL7748032.1"/>
    </source>
</evidence>
<reference evidence="1" key="1">
    <citation type="submission" date="2022-02" db="EMBL/GenBank/DDBJ databases">
        <title>Halalkalibacter sp. nov. isolated from Lonar Lake, India.</title>
        <authorList>
            <person name="Joshi A."/>
            <person name="Thite S."/>
            <person name="Lodha T."/>
        </authorList>
    </citation>
    <scope>NUCLEOTIDE SEQUENCE</scope>
    <source>
        <strain evidence="1">MEB205</strain>
    </source>
</reference>
<name>A0A9X2CTM0_9BACI</name>
<evidence type="ECO:0000313" key="2">
    <source>
        <dbReference type="Proteomes" id="UP001139150"/>
    </source>
</evidence>
<comment type="caution">
    <text evidence="1">The sequence shown here is derived from an EMBL/GenBank/DDBJ whole genome shotgun (WGS) entry which is preliminary data.</text>
</comment>
<dbReference type="RefSeq" id="WP_250096925.1">
    <property type="nucleotide sequence ID" value="NZ_JAKRYL010000012.1"/>
</dbReference>